<dbReference type="GO" id="GO:0005986">
    <property type="term" value="P:sucrose biosynthetic process"/>
    <property type="evidence" value="ECO:0007669"/>
    <property type="project" value="TreeGrafter"/>
</dbReference>
<dbReference type="GO" id="GO:0006094">
    <property type="term" value="P:gluconeogenesis"/>
    <property type="evidence" value="ECO:0007669"/>
    <property type="project" value="TreeGrafter"/>
</dbReference>
<dbReference type="PANTHER" id="PTHR11556:SF35">
    <property type="entry name" value="SEDOHEPTULOSE-1,7-BISPHOSPHATASE, CHLOROPLASTIC"/>
    <property type="match status" value="1"/>
</dbReference>
<evidence type="ECO:0000256" key="5">
    <source>
        <dbReference type="ARBA" id="ARBA00023277"/>
    </source>
</evidence>
<evidence type="ECO:0000256" key="4">
    <source>
        <dbReference type="ARBA" id="ARBA00022842"/>
    </source>
</evidence>
<comment type="similarity">
    <text evidence="1">Belongs to the FBPase class 1 family.</text>
</comment>
<name>A0A7S2QZP1_9STRA</name>
<dbReference type="GO" id="GO:0042132">
    <property type="term" value="F:fructose 1,6-bisphosphate 1-phosphatase activity"/>
    <property type="evidence" value="ECO:0007669"/>
    <property type="project" value="TreeGrafter"/>
</dbReference>
<keyword evidence="3" id="KW-0378">Hydrolase</keyword>
<keyword evidence="5" id="KW-0119">Carbohydrate metabolism</keyword>
<dbReference type="GO" id="GO:0006002">
    <property type="term" value="P:fructose 6-phosphate metabolic process"/>
    <property type="evidence" value="ECO:0007669"/>
    <property type="project" value="TreeGrafter"/>
</dbReference>
<gene>
    <name evidence="9" type="ORF">EANT1437_LOCUS407</name>
</gene>
<proteinExistence type="inferred from homology"/>
<dbReference type="GO" id="GO:0006000">
    <property type="term" value="P:fructose metabolic process"/>
    <property type="evidence" value="ECO:0007669"/>
    <property type="project" value="TreeGrafter"/>
</dbReference>
<dbReference type="InterPro" id="IPR000146">
    <property type="entry name" value="FBPase_class-1"/>
</dbReference>
<dbReference type="PRINTS" id="PR01958">
    <property type="entry name" value="S17BPHPHTASE"/>
</dbReference>
<evidence type="ECO:0000256" key="1">
    <source>
        <dbReference type="ARBA" id="ARBA00010941"/>
    </source>
</evidence>
<feature type="domain" description="Fructose-1-6-bisphosphatase class I N-terminal" evidence="7">
    <location>
        <begin position="56"/>
        <end position="185"/>
    </location>
</feature>
<keyword evidence="4" id="KW-0460">Magnesium</keyword>
<evidence type="ECO:0000256" key="2">
    <source>
        <dbReference type="ARBA" id="ARBA00022723"/>
    </source>
</evidence>
<dbReference type="EMBL" id="HBHI01000939">
    <property type="protein sequence ID" value="CAD9656608.1"/>
    <property type="molecule type" value="Transcribed_RNA"/>
</dbReference>
<organism evidence="9">
    <name type="scientific">Eucampia antarctica</name>
    <dbReference type="NCBI Taxonomy" id="49252"/>
    <lineage>
        <taxon>Eukaryota</taxon>
        <taxon>Sar</taxon>
        <taxon>Stramenopiles</taxon>
        <taxon>Ochrophyta</taxon>
        <taxon>Bacillariophyta</taxon>
        <taxon>Mediophyceae</taxon>
        <taxon>Biddulphiophycidae</taxon>
        <taxon>Hemiaulales</taxon>
        <taxon>Hemiaulaceae</taxon>
        <taxon>Eucampia</taxon>
    </lineage>
</organism>
<sequence>MASPTDGAELQRMKSLSDILSSYEGTSDNLVKAIVTLGEATAHVSVILSNYVKHTYAGTQNASGDDQLDLDIDCDKAVFAAVRQSEMFTTAASEETPVETNVGTGPYSVAFDPLDGSSIIDANFSVGSIYGIWEGNSILGRTGRQQVSSAVALYGPRTTLCIALPSSSAVLEVTLVQNRTKWELSRPLIQLQPSGKIFAPGNLRASNDNAQYGALLQYWLQNRYTLRYTGGMVPDVYHIFVKSKGVFVNVSSEKAKAKLRLAYEVAPIGLIVECAGGKTCLDTEDKSVLDVTIDDLDQRCGVAFGSTDEVVRFSQYMFQETSKP</sequence>
<dbReference type="GO" id="GO:0005737">
    <property type="term" value="C:cytoplasm"/>
    <property type="evidence" value="ECO:0007669"/>
    <property type="project" value="TreeGrafter"/>
</dbReference>
<reference evidence="9" key="1">
    <citation type="submission" date="2021-01" db="EMBL/GenBank/DDBJ databases">
        <authorList>
            <person name="Corre E."/>
            <person name="Pelletier E."/>
            <person name="Niang G."/>
            <person name="Scheremetjew M."/>
            <person name="Finn R."/>
            <person name="Kale V."/>
            <person name="Holt S."/>
            <person name="Cochrane G."/>
            <person name="Meng A."/>
            <person name="Brown T."/>
            <person name="Cohen L."/>
        </authorList>
    </citation>
    <scope>NUCLEOTIDE SEQUENCE</scope>
    <source>
        <strain evidence="9">CCMP1452</strain>
    </source>
</reference>
<dbReference type="Gene3D" id="3.30.540.10">
    <property type="entry name" value="Fructose-1,6-Bisphosphatase, subunit A, domain 1"/>
    <property type="match status" value="1"/>
</dbReference>
<dbReference type="InterPro" id="IPR023079">
    <property type="entry name" value="SBPase"/>
</dbReference>
<comment type="pathway">
    <text evidence="6">Carbohydrate biosynthesis.</text>
</comment>
<dbReference type="PIRSF" id="PIRSF000904">
    <property type="entry name" value="FBPtase_SBPase"/>
    <property type="match status" value="1"/>
</dbReference>
<dbReference type="Pfam" id="PF18913">
    <property type="entry name" value="FBPase_C"/>
    <property type="match status" value="1"/>
</dbReference>
<dbReference type="FunFam" id="3.40.190.80:FF:000008">
    <property type="entry name" value="Sedoheptulose-1,7-bisphosphatase, chloroplastic"/>
    <property type="match status" value="1"/>
</dbReference>
<evidence type="ECO:0000259" key="7">
    <source>
        <dbReference type="Pfam" id="PF00316"/>
    </source>
</evidence>
<dbReference type="GO" id="GO:0046872">
    <property type="term" value="F:metal ion binding"/>
    <property type="evidence" value="ECO:0007669"/>
    <property type="project" value="UniProtKB-KW"/>
</dbReference>
<dbReference type="AlphaFoldDB" id="A0A7S2QZP1"/>
<evidence type="ECO:0000259" key="8">
    <source>
        <dbReference type="Pfam" id="PF18913"/>
    </source>
</evidence>
<evidence type="ECO:0000256" key="3">
    <source>
        <dbReference type="ARBA" id="ARBA00022801"/>
    </source>
</evidence>
<evidence type="ECO:0000256" key="6">
    <source>
        <dbReference type="ARBA" id="ARBA00024331"/>
    </source>
</evidence>
<accession>A0A7S2QZP1</accession>
<dbReference type="PANTHER" id="PTHR11556">
    <property type="entry name" value="FRUCTOSE-1,6-BISPHOSPHATASE-RELATED"/>
    <property type="match status" value="1"/>
</dbReference>
<dbReference type="InterPro" id="IPR033391">
    <property type="entry name" value="FBPase_N"/>
</dbReference>
<evidence type="ECO:0008006" key="10">
    <source>
        <dbReference type="Google" id="ProtNLM"/>
    </source>
</evidence>
<evidence type="ECO:0000313" key="9">
    <source>
        <dbReference type="EMBL" id="CAD9656608.1"/>
    </source>
</evidence>
<dbReference type="Pfam" id="PF00316">
    <property type="entry name" value="FBPase"/>
    <property type="match status" value="1"/>
</dbReference>
<protein>
    <recommendedName>
        <fullName evidence="10">Fructose-bisphosphatase</fullName>
    </recommendedName>
</protein>
<feature type="domain" description="Fructose-1-6-bisphosphatase class 1 C-terminal" evidence="8">
    <location>
        <begin position="192"/>
        <end position="317"/>
    </location>
</feature>
<dbReference type="InterPro" id="IPR044015">
    <property type="entry name" value="FBPase_C_dom"/>
</dbReference>
<dbReference type="Gene3D" id="3.40.190.80">
    <property type="match status" value="1"/>
</dbReference>
<keyword evidence="2" id="KW-0479">Metal-binding</keyword>
<dbReference type="GO" id="GO:0030388">
    <property type="term" value="P:fructose 1,6-bisphosphate metabolic process"/>
    <property type="evidence" value="ECO:0007669"/>
    <property type="project" value="TreeGrafter"/>
</dbReference>
<dbReference type="SUPFAM" id="SSF56655">
    <property type="entry name" value="Carbohydrate phosphatase"/>
    <property type="match status" value="1"/>
</dbReference>